<name>A0ACC2P6H0_9HYME</name>
<dbReference type="EMBL" id="CM056742">
    <property type="protein sequence ID" value="KAJ8678869.1"/>
    <property type="molecule type" value="Genomic_DNA"/>
</dbReference>
<evidence type="ECO:0000313" key="2">
    <source>
        <dbReference type="Proteomes" id="UP001239111"/>
    </source>
</evidence>
<protein>
    <submittedName>
        <fullName evidence="1">Uncharacterized protein</fullName>
    </submittedName>
</protein>
<reference evidence="1" key="1">
    <citation type="submission" date="2023-04" db="EMBL/GenBank/DDBJ databases">
        <title>A chromosome-level genome assembly of the parasitoid wasp Eretmocerus hayati.</title>
        <authorList>
            <person name="Zhong Y."/>
            <person name="Liu S."/>
            <person name="Liu Y."/>
        </authorList>
    </citation>
    <scope>NUCLEOTIDE SEQUENCE</scope>
    <source>
        <strain evidence="1">ZJU_SS_LIU_2023</strain>
    </source>
</reference>
<evidence type="ECO:0000313" key="1">
    <source>
        <dbReference type="EMBL" id="KAJ8678869.1"/>
    </source>
</evidence>
<organism evidence="1 2">
    <name type="scientific">Eretmocerus hayati</name>
    <dbReference type="NCBI Taxonomy" id="131215"/>
    <lineage>
        <taxon>Eukaryota</taxon>
        <taxon>Metazoa</taxon>
        <taxon>Ecdysozoa</taxon>
        <taxon>Arthropoda</taxon>
        <taxon>Hexapoda</taxon>
        <taxon>Insecta</taxon>
        <taxon>Pterygota</taxon>
        <taxon>Neoptera</taxon>
        <taxon>Endopterygota</taxon>
        <taxon>Hymenoptera</taxon>
        <taxon>Apocrita</taxon>
        <taxon>Proctotrupomorpha</taxon>
        <taxon>Chalcidoidea</taxon>
        <taxon>Aphelinidae</taxon>
        <taxon>Aphelininae</taxon>
        <taxon>Eretmocerus</taxon>
    </lineage>
</organism>
<accession>A0ACC2P6H0</accession>
<gene>
    <name evidence="1" type="ORF">QAD02_014656</name>
</gene>
<proteinExistence type="predicted"/>
<comment type="caution">
    <text evidence="1">The sequence shown here is derived from an EMBL/GenBank/DDBJ whole genome shotgun (WGS) entry which is preliminary data.</text>
</comment>
<dbReference type="Proteomes" id="UP001239111">
    <property type="component" value="Chromosome 2"/>
</dbReference>
<keyword evidence="2" id="KW-1185">Reference proteome</keyword>
<sequence>MASSAENGNHEVKSTRSRNRQNISSISDQFSIPSTNCHNDTQFLNCTDLTAGGSKKFMHGNAYQLGLLTLVASRALKMNVPFYLISEAEEFDKFDDVVIDYGERMTILQVKHNSKSGKYTEKDFCKRVDGDASLAKYFDSWIKFKESSLSKTSDGNSKAVQYIFFTNRRVENFDGFLEETSVQDDDFLFEGIRTQTLKFKKNSTIRSKFMDAIRAFSQEIANRDDSTRNIDIAGLTTEITEAAKKLYEILLKFDKDPNSDKYIDARSKISMKAMALIRLARNNQRFQKLLIANMRKDTYDESGLSYLLQCHLQKIKVNIKNEVSLLSNVMQEEMDEFLNVLLIKVGQPDQQSLIDYVQREIQLNVPIAPNEFYNAFSQYMMQWFSDRLMCTLKSQSVIDFIRTEIGDLNRFYALGDTRAFEAEYNDYPFSLSNLEDARLYEFLSNENNDPYIACISGPGVQCRVYSTIQSVIRDKNMKSGDWIYMTIDSAHLSRLPDILCGRNTHFVILNLVSWSEFERRARNFIDVRRTVLKILREAELQTKKLILLFEESNREIVSDLIEECEINRSPLYIQVDRIGESQLKGMCLKDPEITTVLCGKEYRILDLIESANSSFKNLSRDLDFLNDAIVSPGSKVTQSGLPYDVYVANDLLEGIAHYDPQYVITNTQIKVAVIQGSAPGKVIEYFDECFNTQEQTHFIKDPTTTSDDAKFRWVRSLSNISNYRETLIYVKSRQEIITLDNVSYIIFNFDDSAKTMTIACNPGDIKLPPPTSYSFYKIDGVATLSQSLIQGGKFSILSAPAGYGKSSFCLNMQWEWFNSTDIGMPMWMININLPKVKFDIADDPSLESVFTKSSTGIVWTSWQISCLLEDMMVKDRVMLLLDSFDEVKNEDQVKSINVWLSKLPNSVSVLITTRPHAINEILLPESRNLNFYFSLKAYTEDQRDSYIEHYVAAIVKDMTGSERTERREARDNLQGIALGVSYKLSEIIDKRKLNLLGIPLESYLFCESLKLQIRQAFEFNRELVFEDFFDDLDKFNTIKLYEVFVREKLILFFIKHKQLTREAITRSPHDIYTFSSKHTEIISLVAFNQTFRRKYNFISDALSKINYSTEIVKEMDDIGLVQVEQGPEIHFKFIHETYQEYFAAIYVLQNIISTDDHSVEVKNILEENRYDLRYRLIFCFMAQLSVNGNALVPTFDVFNERHAILFWKIICKEGDIMGSATASLFNDCLGELTKTQKIKLKNYLVEYEWSSTLVDCIGKNLKSDAVNDVSMDGDDFGCDTAPPIIIAYKRTETVGIESKLKRNKIKSKLRDRKIVESETRNLLRTESLDTITKTFEEIIEENSMDSHYWDINGGFRAMALLGNGISGKIAEYFIERISSDPTWRAEPALNAIYPLLRANLNKEAKKAVTSIISCIVTHRNSVSNYQSKRIEYLIHNSAHAILESLAGGLNEHLRRAERKVLFTFPNEFKHPILMLKTILWIAARMPYAVVISDDGREFKLIRETIIHVSIQSDLILGELFTKILSRILLKLKRVKNKYAFLNKVEGEWRSFVIKDLPREMREYLTSLLRGPDFEKFYKSYRSSDFMPEFFKKQEEYSLVSELSVAKLTEEIQRERAMDRDSYWSLDGGIEVIGYVGKFFNKQLADYLILRSKFWNNNHGKAVNALRRVYNTLKDCHQRDEYFQIAVSAYNQCITHIEFSSTNLERIQVAAQDEVSPMDTN</sequence>